<evidence type="ECO:0000313" key="1">
    <source>
        <dbReference type="EMBL" id="GJT38105.1"/>
    </source>
</evidence>
<dbReference type="EMBL" id="BQNB010015278">
    <property type="protein sequence ID" value="GJT38105.1"/>
    <property type="molecule type" value="Genomic_DNA"/>
</dbReference>
<reference evidence="1" key="2">
    <citation type="submission" date="2022-01" db="EMBL/GenBank/DDBJ databases">
        <authorList>
            <person name="Yamashiro T."/>
            <person name="Shiraishi A."/>
            <person name="Satake H."/>
            <person name="Nakayama K."/>
        </authorList>
    </citation>
    <scope>NUCLEOTIDE SEQUENCE</scope>
</reference>
<gene>
    <name evidence="1" type="ORF">Tco_0937970</name>
</gene>
<proteinExistence type="predicted"/>
<name>A0ABQ5DFS8_9ASTR</name>
<dbReference type="Proteomes" id="UP001151760">
    <property type="component" value="Unassembled WGS sequence"/>
</dbReference>
<reference evidence="1" key="1">
    <citation type="journal article" date="2022" name="Int. J. Mol. Sci.">
        <title>Draft Genome of Tanacetum Coccineum: Genomic Comparison of Closely Related Tanacetum-Family Plants.</title>
        <authorList>
            <person name="Yamashiro T."/>
            <person name="Shiraishi A."/>
            <person name="Nakayama K."/>
            <person name="Satake H."/>
        </authorList>
    </citation>
    <scope>NUCLEOTIDE SEQUENCE</scope>
</reference>
<evidence type="ECO:0000313" key="2">
    <source>
        <dbReference type="Proteomes" id="UP001151760"/>
    </source>
</evidence>
<accession>A0ABQ5DFS8</accession>
<organism evidence="1 2">
    <name type="scientific">Tanacetum coccineum</name>
    <dbReference type="NCBI Taxonomy" id="301880"/>
    <lineage>
        <taxon>Eukaryota</taxon>
        <taxon>Viridiplantae</taxon>
        <taxon>Streptophyta</taxon>
        <taxon>Embryophyta</taxon>
        <taxon>Tracheophyta</taxon>
        <taxon>Spermatophyta</taxon>
        <taxon>Magnoliopsida</taxon>
        <taxon>eudicotyledons</taxon>
        <taxon>Gunneridae</taxon>
        <taxon>Pentapetalae</taxon>
        <taxon>asterids</taxon>
        <taxon>campanulids</taxon>
        <taxon>Asterales</taxon>
        <taxon>Asteraceae</taxon>
        <taxon>Asteroideae</taxon>
        <taxon>Anthemideae</taxon>
        <taxon>Anthemidinae</taxon>
        <taxon>Tanacetum</taxon>
    </lineage>
</organism>
<comment type="caution">
    <text evidence="1">The sequence shown here is derived from an EMBL/GenBank/DDBJ whole genome shotgun (WGS) entry which is preliminary data.</text>
</comment>
<keyword evidence="2" id="KW-1185">Reference proteome</keyword>
<protein>
    <submittedName>
        <fullName evidence="1">Uncharacterized protein</fullName>
    </submittedName>
</protein>
<sequence>MIVYLKNQSDYKMKDFEGMSYDEIRPIFEKIWDFKHNFVPMDLGYDRKRRQERLQDVVELYRLVKERYSSSKPEGYDFSIALGQNQRDLPKDIPLGSVVVLRYEKRNKSENKGKMMSEIELVLEQTQQGTSYEVSVSAKGVEKLKRKVKIKGEKKEALLTLRQKPGFLDSLMNIKKDGYTCFSQQQEQYEHVGPEVTRSQEGKRSQDDDKRLCLVDDLQEVLNHIHIKSKIQVKA</sequence>